<reference evidence="1" key="1">
    <citation type="journal article" date="2020" name="mSystems">
        <title>Genome- and Community-Level Interaction Insights into Carbon Utilization and Element Cycling Functions of Hydrothermarchaeota in Hydrothermal Sediment.</title>
        <authorList>
            <person name="Zhou Z."/>
            <person name="Liu Y."/>
            <person name="Xu W."/>
            <person name="Pan J."/>
            <person name="Luo Z.H."/>
            <person name="Li M."/>
        </authorList>
    </citation>
    <scope>NUCLEOTIDE SEQUENCE [LARGE SCALE GENOMIC DNA]</scope>
    <source>
        <strain evidence="1">HyVt-505</strain>
    </source>
</reference>
<dbReference type="AlphaFoldDB" id="A0A832J3C0"/>
<sequence length="37" mass="4088">LFGEDISEINAIAIMTDSDNTQQKAVAYYGDLFFSAE</sequence>
<name>A0A832J3C0_9GAMM</name>
<accession>A0A832J3C0</accession>
<organism evidence="1">
    <name type="scientific">Candidatus Tenderia electrophaga</name>
    <dbReference type="NCBI Taxonomy" id="1748243"/>
    <lineage>
        <taxon>Bacteria</taxon>
        <taxon>Pseudomonadati</taxon>
        <taxon>Pseudomonadota</taxon>
        <taxon>Gammaproteobacteria</taxon>
        <taxon>Candidatus Tenderiales</taxon>
        <taxon>Candidatus Tenderiaceae</taxon>
        <taxon>Candidatus Tenderia</taxon>
    </lineage>
</organism>
<dbReference type="Proteomes" id="UP000885832">
    <property type="component" value="Unassembled WGS sequence"/>
</dbReference>
<comment type="caution">
    <text evidence="1">The sequence shown here is derived from an EMBL/GenBank/DDBJ whole genome shotgun (WGS) entry which is preliminary data.</text>
</comment>
<proteinExistence type="predicted"/>
<gene>
    <name evidence="1" type="ORF">ENJ65_02910</name>
</gene>
<dbReference type="InterPro" id="IPR021409">
    <property type="entry name" value="DUF3047"/>
</dbReference>
<dbReference type="Pfam" id="PF11249">
    <property type="entry name" value="DUF3047"/>
    <property type="match status" value="1"/>
</dbReference>
<feature type="non-terminal residue" evidence="1">
    <location>
        <position position="1"/>
    </location>
</feature>
<evidence type="ECO:0000313" key="1">
    <source>
        <dbReference type="EMBL" id="HHJ80564.1"/>
    </source>
</evidence>
<dbReference type="EMBL" id="DRNF01000183">
    <property type="protein sequence ID" value="HHJ80564.1"/>
    <property type="molecule type" value="Genomic_DNA"/>
</dbReference>
<protein>
    <submittedName>
        <fullName evidence="1">DUF3047 domain-containing protein</fullName>
    </submittedName>
</protein>